<feature type="signal peptide" evidence="1">
    <location>
        <begin position="1"/>
        <end position="27"/>
    </location>
</feature>
<proteinExistence type="predicted"/>
<sequence length="417" mass="46338">MKLNRSMYAKLLLLCLLYVCVGSSTGAADNDSTLTLQNVNLVDVVNGTVKPQMAIVIKNGKIAKIGNTQSVKPLGKIMDMQNAYVIPGLIDVHAHVTAMFKPNEETTYKHLNYFLRHGITTVRDAAGNAPVLQKMHKEVNEGKIQAADVYYSAFMAGRWYYDRGVGARREPYTAWEQCVNPGDDLDKAMQAAKDCGATGLKLYHSFDKDFLVQIVKAAKKHGLKIWGHAMMYPAKPHEVAAAGVEVISHIYMVESYSTDTLIRLRKTPQRYKDSIKLAVNINEFCRAMKQNNAILDATICVSYPREKWVLPMLKRMHNKGVKVAAGTDQIVDLAAPYPRLMDELTYYADSCGFTNAEALRTATTNAAETIGMEKQIGTITVGKRADLVVLEANPLISLKNLRQQVLVIQLGRIVQKE</sequence>
<keyword evidence="1" id="KW-0732">Signal</keyword>
<evidence type="ECO:0000313" key="4">
    <source>
        <dbReference type="Proteomes" id="UP001258315"/>
    </source>
</evidence>
<accession>A0ABU3H0D9</accession>
<feature type="chain" id="PRO_5046039775" evidence="1">
    <location>
        <begin position="28"/>
        <end position="417"/>
    </location>
</feature>
<name>A0ABU3H0D9_9SPHI</name>
<dbReference type="Gene3D" id="1.20.58.520">
    <property type="entry name" value="Amidohydrolase"/>
    <property type="match status" value="1"/>
</dbReference>
<dbReference type="RefSeq" id="WP_311953780.1">
    <property type="nucleotide sequence ID" value="NZ_JAVLVU010000001.1"/>
</dbReference>
<dbReference type="PANTHER" id="PTHR43135">
    <property type="entry name" value="ALPHA-D-RIBOSE 1-METHYLPHOSPHONATE 5-TRIPHOSPHATE DIPHOSPHATASE"/>
    <property type="match status" value="1"/>
</dbReference>
<dbReference type="Gene3D" id="2.30.40.10">
    <property type="entry name" value="Urease, subunit C, domain 1"/>
    <property type="match status" value="1"/>
</dbReference>
<comment type="caution">
    <text evidence="3">The sequence shown here is derived from an EMBL/GenBank/DDBJ whole genome shotgun (WGS) entry which is preliminary data.</text>
</comment>
<keyword evidence="4" id="KW-1185">Reference proteome</keyword>
<dbReference type="InterPro" id="IPR006680">
    <property type="entry name" value="Amidohydro-rel"/>
</dbReference>
<dbReference type="InterPro" id="IPR011059">
    <property type="entry name" value="Metal-dep_hydrolase_composite"/>
</dbReference>
<dbReference type="Proteomes" id="UP001258315">
    <property type="component" value="Unassembled WGS sequence"/>
</dbReference>
<dbReference type="Gene3D" id="3.40.50.10910">
    <property type="entry name" value="Amidohydrolase"/>
    <property type="match status" value="1"/>
</dbReference>
<dbReference type="SUPFAM" id="SSF51338">
    <property type="entry name" value="Composite domain of metallo-dependent hydrolases"/>
    <property type="match status" value="1"/>
</dbReference>
<dbReference type="Gene3D" id="3.30.110.90">
    <property type="entry name" value="Amidohydrolase"/>
    <property type="match status" value="1"/>
</dbReference>
<evidence type="ECO:0000256" key="1">
    <source>
        <dbReference type="SAM" id="SignalP"/>
    </source>
</evidence>
<feature type="domain" description="Amidohydrolase-related" evidence="2">
    <location>
        <begin position="84"/>
        <end position="401"/>
    </location>
</feature>
<dbReference type="Pfam" id="PF01979">
    <property type="entry name" value="Amidohydro_1"/>
    <property type="match status" value="1"/>
</dbReference>
<dbReference type="PANTHER" id="PTHR43135:SF3">
    <property type="entry name" value="ALPHA-D-RIBOSE 1-METHYLPHOSPHONATE 5-TRIPHOSPHATE DIPHOSPHATASE"/>
    <property type="match status" value="1"/>
</dbReference>
<reference evidence="4" key="1">
    <citation type="submission" date="2023-07" db="EMBL/GenBank/DDBJ databases">
        <title>Functional and genomic diversity of the sorghum phyllosphere microbiome.</title>
        <authorList>
            <person name="Shade A."/>
        </authorList>
    </citation>
    <scope>NUCLEOTIDE SEQUENCE [LARGE SCALE GENOMIC DNA]</scope>
    <source>
        <strain evidence="4">SORGH_AS_0422</strain>
    </source>
</reference>
<evidence type="ECO:0000259" key="2">
    <source>
        <dbReference type="Pfam" id="PF01979"/>
    </source>
</evidence>
<dbReference type="InterPro" id="IPR032466">
    <property type="entry name" value="Metal_Hydrolase"/>
</dbReference>
<dbReference type="InterPro" id="IPR051781">
    <property type="entry name" value="Metallo-dep_Hydrolase"/>
</dbReference>
<evidence type="ECO:0000313" key="3">
    <source>
        <dbReference type="EMBL" id="MDT3405341.1"/>
    </source>
</evidence>
<dbReference type="EMBL" id="JAVLVU010000001">
    <property type="protein sequence ID" value="MDT3405341.1"/>
    <property type="molecule type" value="Genomic_DNA"/>
</dbReference>
<protein>
    <submittedName>
        <fullName evidence="3">Imidazolonepropionase-like amidohydrolase</fullName>
    </submittedName>
</protein>
<gene>
    <name evidence="3" type="ORF">QE417_004413</name>
</gene>
<dbReference type="SUPFAM" id="SSF51556">
    <property type="entry name" value="Metallo-dependent hydrolases"/>
    <property type="match status" value="1"/>
</dbReference>
<organism evidence="3 4">
    <name type="scientific">Mucilaginibacter terrae</name>
    <dbReference type="NCBI Taxonomy" id="1955052"/>
    <lineage>
        <taxon>Bacteria</taxon>
        <taxon>Pseudomonadati</taxon>
        <taxon>Bacteroidota</taxon>
        <taxon>Sphingobacteriia</taxon>
        <taxon>Sphingobacteriales</taxon>
        <taxon>Sphingobacteriaceae</taxon>
        <taxon>Mucilaginibacter</taxon>
    </lineage>
</organism>